<feature type="domain" description="HTH tetR-type" evidence="3">
    <location>
        <begin position="9"/>
        <end position="69"/>
    </location>
</feature>
<dbReference type="InterPro" id="IPR050624">
    <property type="entry name" value="HTH-type_Tx_Regulator"/>
</dbReference>
<dbReference type="InterPro" id="IPR001647">
    <property type="entry name" value="HTH_TetR"/>
</dbReference>
<dbReference type="PANTHER" id="PTHR43479:SF11">
    <property type="entry name" value="ACREF_ENVCD OPERON REPRESSOR-RELATED"/>
    <property type="match status" value="1"/>
</dbReference>
<accession>A0ABS5PSY0</accession>
<organism evidence="4 5">
    <name type="scientific">Fusibacter paucivorans</name>
    <dbReference type="NCBI Taxonomy" id="76009"/>
    <lineage>
        <taxon>Bacteria</taxon>
        <taxon>Bacillati</taxon>
        <taxon>Bacillota</taxon>
        <taxon>Clostridia</taxon>
        <taxon>Eubacteriales</taxon>
        <taxon>Eubacteriales Family XII. Incertae Sedis</taxon>
        <taxon>Fusibacter</taxon>
    </lineage>
</organism>
<keyword evidence="1 2" id="KW-0238">DNA-binding</keyword>
<comment type="caution">
    <text evidence="4">The sequence shown here is derived from an EMBL/GenBank/DDBJ whole genome shotgun (WGS) entry which is preliminary data.</text>
</comment>
<evidence type="ECO:0000256" key="1">
    <source>
        <dbReference type="ARBA" id="ARBA00023125"/>
    </source>
</evidence>
<evidence type="ECO:0000313" key="4">
    <source>
        <dbReference type="EMBL" id="MBS7527479.1"/>
    </source>
</evidence>
<sequence>MERKLKESEYTIRQLQSAMIQLLNEKEYEKITISELVNCVKMNRTTFYLFYSSKEALVQDICDIFFTEHFRKFARANLTHDEVYKEKVFLETSRELLAQKKAIRRLMAIRTERFDGYSQMETALEQMIMNLFLENNIRIKNSGPLDLFAKLYAAYIMASVKWFVEEGEHYEINTLFEMVKAYKRHGMYVLLET</sequence>
<keyword evidence="5" id="KW-1185">Reference proteome</keyword>
<feature type="DNA-binding region" description="H-T-H motif" evidence="2">
    <location>
        <begin position="32"/>
        <end position="51"/>
    </location>
</feature>
<dbReference type="InterPro" id="IPR009057">
    <property type="entry name" value="Homeodomain-like_sf"/>
</dbReference>
<dbReference type="EMBL" id="JAHBCL010000020">
    <property type="protein sequence ID" value="MBS7527479.1"/>
    <property type="molecule type" value="Genomic_DNA"/>
</dbReference>
<protein>
    <submittedName>
        <fullName evidence="4">TetR/AcrR family transcriptional regulator</fullName>
    </submittedName>
</protein>
<dbReference type="RefSeq" id="WP_213237338.1">
    <property type="nucleotide sequence ID" value="NZ_JAHBCL010000020.1"/>
</dbReference>
<dbReference type="PROSITE" id="PS50977">
    <property type="entry name" value="HTH_TETR_2"/>
    <property type="match status" value="1"/>
</dbReference>
<evidence type="ECO:0000259" key="3">
    <source>
        <dbReference type="PROSITE" id="PS50977"/>
    </source>
</evidence>
<dbReference type="SUPFAM" id="SSF46689">
    <property type="entry name" value="Homeodomain-like"/>
    <property type="match status" value="1"/>
</dbReference>
<gene>
    <name evidence="4" type="ORF">KHM83_12410</name>
</gene>
<dbReference type="Pfam" id="PF00440">
    <property type="entry name" value="TetR_N"/>
    <property type="match status" value="1"/>
</dbReference>
<evidence type="ECO:0000313" key="5">
    <source>
        <dbReference type="Proteomes" id="UP000746471"/>
    </source>
</evidence>
<proteinExistence type="predicted"/>
<reference evidence="4 5" key="1">
    <citation type="submission" date="2021-05" db="EMBL/GenBank/DDBJ databases">
        <title>Fusibacter ferrireducens sp. nov., an anaerobic, sulfur- and Fe-reducing bacterium isolated from the mangrove sediment.</title>
        <authorList>
            <person name="Qiu D."/>
        </authorList>
    </citation>
    <scope>NUCLEOTIDE SEQUENCE [LARGE SCALE GENOMIC DNA]</scope>
    <source>
        <strain evidence="4 5">DSM 12116</strain>
    </source>
</reference>
<evidence type="ECO:0000256" key="2">
    <source>
        <dbReference type="PROSITE-ProRule" id="PRU00335"/>
    </source>
</evidence>
<dbReference type="Gene3D" id="1.10.357.10">
    <property type="entry name" value="Tetracycline Repressor, domain 2"/>
    <property type="match status" value="1"/>
</dbReference>
<name>A0ABS5PSY0_9FIRM</name>
<dbReference type="PANTHER" id="PTHR43479">
    <property type="entry name" value="ACREF/ENVCD OPERON REPRESSOR-RELATED"/>
    <property type="match status" value="1"/>
</dbReference>
<dbReference type="Proteomes" id="UP000746471">
    <property type="component" value="Unassembled WGS sequence"/>
</dbReference>